<dbReference type="PANTHER" id="PTHR44757:SF2">
    <property type="entry name" value="BIOFILM ARCHITECTURE MAINTENANCE PROTEIN MBAA"/>
    <property type="match status" value="1"/>
</dbReference>
<keyword evidence="4" id="KW-1133">Transmembrane helix</keyword>
<evidence type="ECO:0000313" key="10">
    <source>
        <dbReference type="Proteomes" id="UP000064137"/>
    </source>
</evidence>
<dbReference type="Pfam" id="PF00990">
    <property type="entry name" value="GGDEF"/>
    <property type="match status" value="1"/>
</dbReference>
<reference evidence="9 10" key="1">
    <citation type="submission" date="2016-01" db="EMBL/GenBank/DDBJ databases">
        <title>Annotation of Pseudomonas oryzihabitans USDA-ARS-USMARC-56511.</title>
        <authorList>
            <person name="Harhay G.P."/>
            <person name="Harhay D.M."/>
            <person name="Smith T.P.L."/>
            <person name="Bono J.L."/>
            <person name="Heaton M.P."/>
            <person name="Clawson M.L."/>
            <person name="Chitko-Mckown C.G."/>
            <person name="Capik S.F."/>
            <person name="DeDonder K.D."/>
            <person name="Apley M.D."/>
            <person name="Lubbers B.V."/>
            <person name="White B.J."/>
            <person name="Larson R.L."/>
        </authorList>
    </citation>
    <scope>NUCLEOTIDE SEQUENCE [LARGE SCALE GENOMIC DNA]</scope>
    <source>
        <strain evidence="9 10">USDA-ARS-USMARC-56511</strain>
    </source>
</reference>
<dbReference type="SMART" id="SM00091">
    <property type="entry name" value="PAS"/>
    <property type="match status" value="3"/>
</dbReference>
<name>A0A0U4P2K4_9PSED</name>
<dbReference type="CDD" id="cd01948">
    <property type="entry name" value="EAL"/>
    <property type="match status" value="1"/>
</dbReference>
<dbReference type="Pfam" id="PF13185">
    <property type="entry name" value="GAF_2"/>
    <property type="match status" value="1"/>
</dbReference>
<evidence type="ECO:0000259" key="6">
    <source>
        <dbReference type="PROSITE" id="PS50113"/>
    </source>
</evidence>
<feature type="domain" description="EAL" evidence="7">
    <location>
        <begin position="907"/>
        <end position="1164"/>
    </location>
</feature>
<dbReference type="Gene3D" id="3.30.70.270">
    <property type="match status" value="1"/>
</dbReference>
<dbReference type="CDD" id="cd01949">
    <property type="entry name" value="GGDEF"/>
    <property type="match status" value="1"/>
</dbReference>
<dbReference type="InterPro" id="IPR013656">
    <property type="entry name" value="PAS_4"/>
</dbReference>
<dbReference type="Gene3D" id="3.30.450.20">
    <property type="entry name" value="PAS domain"/>
    <property type="match status" value="3"/>
</dbReference>
<dbReference type="PANTHER" id="PTHR44757">
    <property type="entry name" value="DIGUANYLATE CYCLASE DGCP"/>
    <property type="match status" value="1"/>
</dbReference>
<dbReference type="Pfam" id="PF08447">
    <property type="entry name" value="PAS_3"/>
    <property type="match status" value="1"/>
</dbReference>
<evidence type="ECO:0000256" key="3">
    <source>
        <dbReference type="ARBA" id="ARBA00022777"/>
    </source>
</evidence>
<evidence type="ECO:0000256" key="2">
    <source>
        <dbReference type="ARBA" id="ARBA00022636"/>
    </source>
</evidence>
<keyword evidence="2" id="KW-0973">c-di-GMP</keyword>
<dbReference type="PROSITE" id="PS50113">
    <property type="entry name" value="PAC"/>
    <property type="match status" value="1"/>
</dbReference>
<dbReference type="SMART" id="SM00267">
    <property type="entry name" value="GGDEF"/>
    <property type="match status" value="1"/>
</dbReference>
<dbReference type="OrthoDB" id="6168558at2"/>
<dbReference type="InterPro" id="IPR000160">
    <property type="entry name" value="GGDEF_dom"/>
</dbReference>
<dbReference type="InterPro" id="IPR000700">
    <property type="entry name" value="PAS-assoc_C"/>
</dbReference>
<accession>A0A0U4P2K4</accession>
<keyword evidence="3" id="KW-0418">Kinase</keyword>
<dbReference type="InterPro" id="IPR000014">
    <property type="entry name" value="PAS"/>
</dbReference>
<dbReference type="EMBL" id="CP013987">
    <property type="protein sequence ID" value="ALZ83039.1"/>
    <property type="molecule type" value="Genomic_DNA"/>
</dbReference>
<dbReference type="AlphaFoldDB" id="A0A0U4P2K4"/>
<dbReference type="Pfam" id="PF00563">
    <property type="entry name" value="EAL"/>
    <property type="match status" value="1"/>
</dbReference>
<keyword evidence="4" id="KW-0812">Transmembrane</keyword>
<proteinExistence type="predicted"/>
<feature type="domain" description="GGDEF" evidence="8">
    <location>
        <begin position="765"/>
        <end position="898"/>
    </location>
</feature>
<dbReference type="InterPro" id="IPR013655">
    <property type="entry name" value="PAS_fold_3"/>
</dbReference>
<feature type="domain" description="PAC" evidence="6">
    <location>
        <begin position="561"/>
        <end position="613"/>
    </location>
</feature>
<dbReference type="InterPro" id="IPR043128">
    <property type="entry name" value="Rev_trsase/Diguanyl_cyclase"/>
</dbReference>
<dbReference type="RefSeq" id="WP_059313326.1">
    <property type="nucleotide sequence ID" value="NZ_CP013987.1"/>
</dbReference>
<protein>
    <recommendedName>
        <fullName evidence="1">cyclic-guanylate-specific phosphodiesterase</fullName>
        <ecNumber evidence="1">3.1.4.52</ecNumber>
    </recommendedName>
</protein>
<dbReference type="SMART" id="SM00052">
    <property type="entry name" value="EAL"/>
    <property type="match status" value="1"/>
</dbReference>
<feature type="domain" description="PAS" evidence="5">
    <location>
        <begin position="200"/>
        <end position="270"/>
    </location>
</feature>
<dbReference type="PROSITE" id="PS50887">
    <property type="entry name" value="GGDEF"/>
    <property type="match status" value="1"/>
</dbReference>
<dbReference type="PROSITE" id="PS50883">
    <property type="entry name" value="EAL"/>
    <property type="match status" value="1"/>
</dbReference>
<evidence type="ECO:0000256" key="4">
    <source>
        <dbReference type="SAM" id="Phobius"/>
    </source>
</evidence>
<dbReference type="InterPro" id="IPR001633">
    <property type="entry name" value="EAL_dom"/>
</dbReference>
<dbReference type="InterPro" id="IPR029016">
    <property type="entry name" value="GAF-like_dom_sf"/>
</dbReference>
<sequence length="1168" mass="132023">MRPLSPARIALIYLLLSALWVIGSDGLLHVLVGDQDSAYPWHTLKSLGFISLLSLVLYGLMQRQVRHREGFIEELQTQRGTQDFIQRLTNTGDWQLLPDGRLLCSERTLVMLHQPKDSDPLDFATVVACARVEDRDHVRSMLERLQHMQGPLNFSAHFDDGEGSWRWLNWQSDFDEAGVTRGALVDITSHKLAEQALQDSQRRYRELVQHLPLVIFASDHRGRWQFLNPAWESLTGQPPAQQLNHPLDQAFHPQDGARLRQLVADFAAGQRLHWNGVVRLRQSVESHRWMQMELRAGLDGEIQGTLTDIHHDYQAQQLQQARSDVLDDLLTGLPLAEIQQGIALRLERIYPEMRVALLLDDQGEHLRVAAAPSLPPAFQAALEGVPRGRHDQGCCSAVTGNAPVFTIDIELDPAWQVLLPAALAAGIRGAWALPLQDEQQRAVGALGIYYGEARLPEPETQTLITEFTRLAVLAIRQQRAVQAQRASEARYRSIFEQAYTGIMLNDLDGHWLSINHHFCQMLGYSQPELLQRDIASVTHPEERALGAALRKQLIDTGQDRYTLEKRYLHRSGQPVWANVTTRLIRDDQGLPQYFISTAQDITLRKQQEESLRQAAAMFENSRDGLLLLDERRWILAVNPAFARLLGAQEGTLLGQRLGLPSGGRQDQRFYRELWRTVRREGRWEGELLWPRLDGSTFPAWTTIDTLYPRERRQYTVTVSDTTRLRESEARLSHLAHHDPLTDLPNRLLARTHLEHALALAEPQEYLVAVLILDFDLFRTVNESHGHALGDELLVEFAARLRALLSEDITLARIGGDEYLVIIERLDRPEFAAQIAQAMLGKLEQPFHLGDHDIYLSASIGISLFPDDGSTADDLIRNADTAMHQAKDQGRDTFRFYTQALTEQSRRRLNLESRLRMALKRGDFVLHYQPLMSVSSAQTIGVEALVRWLDPELGLIPPTEFIPLAEETGLIVPLGDWIIESACQQMRSWLEQGLELETLAINISPRQFAKRDLASTISRALARSRLPAENLELEITEGTLMDNVEEALMSLATLKTLGVRIAVDDFGTGYSSLAYLRRFPLDKLKIDQSFMHELRSDSGTHSSQAIAAAIVALGQGLGLDVLAEGVETTEQWDILRKLGCQQCQGFLFSPPLPPEEFAAWYAERQRARA</sequence>
<dbReference type="Gene3D" id="3.20.20.450">
    <property type="entry name" value="EAL domain"/>
    <property type="match status" value="1"/>
</dbReference>
<dbReference type="NCBIfam" id="TIGR00254">
    <property type="entry name" value="GGDEF"/>
    <property type="match status" value="1"/>
</dbReference>
<dbReference type="GO" id="GO:0016301">
    <property type="term" value="F:kinase activity"/>
    <property type="evidence" value="ECO:0007669"/>
    <property type="project" value="UniProtKB-KW"/>
</dbReference>
<keyword evidence="3" id="KW-0808">Transferase</keyword>
<dbReference type="InterPro" id="IPR013767">
    <property type="entry name" value="PAS_fold"/>
</dbReference>
<gene>
    <name evidence="9" type="ORF">APT59_02025</name>
</gene>
<evidence type="ECO:0000259" key="8">
    <source>
        <dbReference type="PROSITE" id="PS50887"/>
    </source>
</evidence>
<dbReference type="SUPFAM" id="SSF55781">
    <property type="entry name" value="GAF domain-like"/>
    <property type="match status" value="1"/>
</dbReference>
<evidence type="ECO:0000259" key="7">
    <source>
        <dbReference type="PROSITE" id="PS50883"/>
    </source>
</evidence>
<dbReference type="Pfam" id="PF00989">
    <property type="entry name" value="PAS"/>
    <property type="match status" value="1"/>
</dbReference>
<evidence type="ECO:0000313" key="9">
    <source>
        <dbReference type="EMBL" id="ALZ83039.1"/>
    </source>
</evidence>
<feature type="domain" description="PAS" evidence="5">
    <location>
        <begin position="487"/>
        <end position="557"/>
    </location>
</feature>
<dbReference type="KEGG" id="por:APT59_02025"/>
<dbReference type="NCBIfam" id="TIGR00229">
    <property type="entry name" value="sensory_box"/>
    <property type="match status" value="3"/>
</dbReference>
<dbReference type="InterPro" id="IPR052155">
    <property type="entry name" value="Biofilm_reg_signaling"/>
</dbReference>
<dbReference type="InterPro" id="IPR035919">
    <property type="entry name" value="EAL_sf"/>
</dbReference>
<dbReference type="PROSITE" id="PS50112">
    <property type="entry name" value="PAS"/>
    <property type="match status" value="3"/>
</dbReference>
<dbReference type="InterPro" id="IPR035965">
    <property type="entry name" value="PAS-like_dom_sf"/>
</dbReference>
<dbReference type="Gene3D" id="3.30.450.40">
    <property type="match status" value="1"/>
</dbReference>
<dbReference type="GO" id="GO:0071111">
    <property type="term" value="F:cyclic-guanylate-specific phosphodiesterase activity"/>
    <property type="evidence" value="ECO:0007669"/>
    <property type="project" value="UniProtKB-EC"/>
</dbReference>
<dbReference type="CDD" id="cd00130">
    <property type="entry name" value="PAS"/>
    <property type="match status" value="3"/>
</dbReference>
<evidence type="ECO:0000256" key="1">
    <source>
        <dbReference type="ARBA" id="ARBA00012282"/>
    </source>
</evidence>
<dbReference type="FunFam" id="3.20.20.450:FF:000001">
    <property type="entry name" value="Cyclic di-GMP phosphodiesterase yahA"/>
    <property type="match status" value="1"/>
</dbReference>
<keyword evidence="4" id="KW-0472">Membrane</keyword>
<dbReference type="SUPFAM" id="SSF141868">
    <property type="entry name" value="EAL domain-like"/>
    <property type="match status" value="1"/>
</dbReference>
<dbReference type="InterPro" id="IPR003018">
    <property type="entry name" value="GAF"/>
</dbReference>
<dbReference type="Pfam" id="PF08448">
    <property type="entry name" value="PAS_4"/>
    <property type="match status" value="1"/>
</dbReference>
<feature type="domain" description="PAS" evidence="5">
    <location>
        <begin position="610"/>
        <end position="655"/>
    </location>
</feature>
<dbReference type="InterPro" id="IPR029787">
    <property type="entry name" value="Nucleotide_cyclase"/>
</dbReference>
<dbReference type="EC" id="3.1.4.52" evidence="1"/>
<dbReference type="GO" id="GO:0006355">
    <property type="term" value="P:regulation of DNA-templated transcription"/>
    <property type="evidence" value="ECO:0007669"/>
    <property type="project" value="InterPro"/>
</dbReference>
<evidence type="ECO:0000259" key="5">
    <source>
        <dbReference type="PROSITE" id="PS50112"/>
    </source>
</evidence>
<dbReference type="SMART" id="SM00086">
    <property type="entry name" value="PAC"/>
    <property type="match status" value="1"/>
</dbReference>
<dbReference type="Proteomes" id="UP000064137">
    <property type="component" value="Chromosome"/>
</dbReference>
<organism evidence="9 10">
    <name type="scientific">Pseudomonas oryzihabitans</name>
    <dbReference type="NCBI Taxonomy" id="47885"/>
    <lineage>
        <taxon>Bacteria</taxon>
        <taxon>Pseudomonadati</taxon>
        <taxon>Pseudomonadota</taxon>
        <taxon>Gammaproteobacteria</taxon>
        <taxon>Pseudomonadales</taxon>
        <taxon>Pseudomonadaceae</taxon>
        <taxon>Pseudomonas</taxon>
    </lineage>
</organism>
<feature type="transmembrane region" description="Helical" evidence="4">
    <location>
        <begin position="44"/>
        <end position="61"/>
    </location>
</feature>
<dbReference type="InterPro" id="IPR001610">
    <property type="entry name" value="PAC"/>
</dbReference>
<feature type="transmembrane region" description="Helical" evidence="4">
    <location>
        <begin position="12"/>
        <end position="32"/>
    </location>
</feature>
<dbReference type="SUPFAM" id="SSF55073">
    <property type="entry name" value="Nucleotide cyclase"/>
    <property type="match status" value="1"/>
</dbReference>
<dbReference type="SUPFAM" id="SSF55785">
    <property type="entry name" value="PYP-like sensor domain (PAS domain)"/>
    <property type="match status" value="3"/>
</dbReference>